<gene>
    <name evidence="1" type="ORF">ACFOEK_09745</name>
</gene>
<dbReference type="PROSITE" id="PS51257">
    <property type="entry name" value="PROKAR_LIPOPROTEIN"/>
    <property type="match status" value="1"/>
</dbReference>
<accession>A0ABV7HBW3</accession>
<evidence type="ECO:0000313" key="2">
    <source>
        <dbReference type="Proteomes" id="UP001595476"/>
    </source>
</evidence>
<evidence type="ECO:0000313" key="1">
    <source>
        <dbReference type="EMBL" id="MFC3151307.1"/>
    </source>
</evidence>
<organism evidence="1 2">
    <name type="scientific">Litoribrevibacter euphylliae</name>
    <dbReference type="NCBI Taxonomy" id="1834034"/>
    <lineage>
        <taxon>Bacteria</taxon>
        <taxon>Pseudomonadati</taxon>
        <taxon>Pseudomonadota</taxon>
        <taxon>Gammaproteobacteria</taxon>
        <taxon>Oceanospirillales</taxon>
        <taxon>Oceanospirillaceae</taxon>
        <taxon>Litoribrevibacter</taxon>
    </lineage>
</organism>
<keyword evidence="2" id="KW-1185">Reference proteome</keyword>
<dbReference type="RefSeq" id="WP_386719825.1">
    <property type="nucleotide sequence ID" value="NZ_JBHRSZ010000004.1"/>
</dbReference>
<reference evidence="2" key="1">
    <citation type="journal article" date="2019" name="Int. J. Syst. Evol. Microbiol.">
        <title>The Global Catalogue of Microorganisms (GCM) 10K type strain sequencing project: providing services to taxonomists for standard genome sequencing and annotation.</title>
        <authorList>
            <consortium name="The Broad Institute Genomics Platform"/>
            <consortium name="The Broad Institute Genome Sequencing Center for Infectious Disease"/>
            <person name="Wu L."/>
            <person name="Ma J."/>
        </authorList>
    </citation>
    <scope>NUCLEOTIDE SEQUENCE [LARGE SCALE GENOMIC DNA]</scope>
    <source>
        <strain evidence="2">KCTC 52438</strain>
    </source>
</reference>
<protein>
    <recommendedName>
        <fullName evidence="3">Lipoprotein</fullName>
    </recommendedName>
</protein>
<dbReference type="EMBL" id="JBHRSZ010000004">
    <property type="protein sequence ID" value="MFC3151307.1"/>
    <property type="molecule type" value="Genomic_DNA"/>
</dbReference>
<comment type="caution">
    <text evidence="1">The sequence shown here is derived from an EMBL/GenBank/DDBJ whole genome shotgun (WGS) entry which is preliminary data.</text>
</comment>
<sequence>MQKLLILAVLGLAAGCSSKEVYENIQYSNRLDCNYSPPAQYDECLDSTNQSYEEYERERQAVVD</sequence>
<dbReference type="Proteomes" id="UP001595476">
    <property type="component" value="Unassembled WGS sequence"/>
</dbReference>
<name>A0ABV7HBW3_9GAMM</name>
<proteinExistence type="predicted"/>
<evidence type="ECO:0008006" key="3">
    <source>
        <dbReference type="Google" id="ProtNLM"/>
    </source>
</evidence>